<evidence type="ECO:0000259" key="7">
    <source>
        <dbReference type="Pfam" id="PF00852"/>
    </source>
</evidence>
<keyword evidence="5" id="KW-0472">Membrane</keyword>
<dbReference type="GO" id="GO:0046920">
    <property type="term" value="F:alpha-(1-&gt;3)-fucosyltransferase activity"/>
    <property type="evidence" value="ECO:0007669"/>
    <property type="project" value="TreeGrafter"/>
</dbReference>
<dbReference type="PANTHER" id="PTHR11929:SF194">
    <property type="entry name" value="ALPHA-(1,3)-FUCOSYLTRANSFERASE 10"/>
    <property type="match status" value="1"/>
</dbReference>
<keyword evidence="5" id="KW-0812">Transmembrane</keyword>
<evidence type="ECO:0000313" key="8">
    <source>
        <dbReference type="EMBL" id="ACO67735.1"/>
    </source>
</evidence>
<feature type="domain" description="Fucosyltransferase C-terminal" evidence="7">
    <location>
        <begin position="399"/>
        <end position="498"/>
    </location>
</feature>
<dbReference type="Gene3D" id="3.40.50.11660">
    <property type="entry name" value="Glycosyl transferase family 10, C-terminal domain"/>
    <property type="match status" value="1"/>
</dbReference>
<evidence type="ECO:0000313" key="9">
    <source>
        <dbReference type="Proteomes" id="UP000002009"/>
    </source>
</evidence>
<accession>C1EHS4</accession>
<keyword evidence="5" id="KW-0333">Golgi apparatus</keyword>
<feature type="transmembrane region" description="Helical" evidence="5">
    <location>
        <begin position="78"/>
        <end position="101"/>
    </location>
</feature>
<dbReference type="Proteomes" id="UP000002009">
    <property type="component" value="Chromosome 15"/>
</dbReference>
<feature type="region of interest" description="Disordered" evidence="6">
    <location>
        <begin position="228"/>
        <end position="249"/>
    </location>
</feature>
<reference evidence="8 9" key="1">
    <citation type="journal article" date="2009" name="Science">
        <title>Green evolution and dynamic adaptations revealed by genomes of the marine picoeukaryotes Micromonas.</title>
        <authorList>
            <person name="Worden A.Z."/>
            <person name="Lee J.H."/>
            <person name="Mock T."/>
            <person name="Rouze P."/>
            <person name="Simmons M.P."/>
            <person name="Aerts A.L."/>
            <person name="Allen A.E."/>
            <person name="Cuvelier M.L."/>
            <person name="Derelle E."/>
            <person name="Everett M.V."/>
            <person name="Foulon E."/>
            <person name="Grimwood J."/>
            <person name="Gundlach H."/>
            <person name="Henrissat B."/>
            <person name="Napoli C."/>
            <person name="McDonald S.M."/>
            <person name="Parker M.S."/>
            <person name="Rombauts S."/>
            <person name="Salamov A."/>
            <person name="Von Dassow P."/>
            <person name="Badger J.H."/>
            <person name="Coutinho P.M."/>
            <person name="Demir E."/>
            <person name="Dubchak I."/>
            <person name="Gentemann C."/>
            <person name="Eikrem W."/>
            <person name="Gready J.E."/>
            <person name="John U."/>
            <person name="Lanier W."/>
            <person name="Lindquist E.A."/>
            <person name="Lucas S."/>
            <person name="Mayer K.F."/>
            <person name="Moreau H."/>
            <person name="Not F."/>
            <person name="Otillar R."/>
            <person name="Panaud O."/>
            <person name="Pangilinan J."/>
            <person name="Paulsen I."/>
            <person name="Piegu B."/>
            <person name="Poliakov A."/>
            <person name="Robbens S."/>
            <person name="Schmutz J."/>
            <person name="Toulza E."/>
            <person name="Wyss T."/>
            <person name="Zelensky A."/>
            <person name="Zhou K."/>
            <person name="Armbrust E.V."/>
            <person name="Bhattacharya D."/>
            <person name="Goodenough U.W."/>
            <person name="Van de Peer Y."/>
            <person name="Grigoriev I.V."/>
        </authorList>
    </citation>
    <scope>NUCLEOTIDE SEQUENCE [LARGE SCALE GENOMIC DNA]</scope>
    <source>
        <strain evidence="9">RCC299 / NOUM17</strain>
    </source>
</reference>
<evidence type="ECO:0000256" key="5">
    <source>
        <dbReference type="RuleBase" id="RU003832"/>
    </source>
</evidence>
<comment type="pathway">
    <text evidence="1">Protein modification; protein glycosylation.</text>
</comment>
<dbReference type="InParanoid" id="C1EHS4"/>
<feature type="region of interest" description="Disordered" evidence="6">
    <location>
        <begin position="120"/>
        <end position="179"/>
    </location>
</feature>
<dbReference type="GeneID" id="8249231"/>
<dbReference type="GO" id="GO:0032580">
    <property type="term" value="C:Golgi cisterna membrane"/>
    <property type="evidence" value="ECO:0007669"/>
    <property type="project" value="UniProtKB-SubCell"/>
</dbReference>
<gene>
    <name evidence="8" type="ORF">MICPUN_64327</name>
</gene>
<dbReference type="RefSeq" id="XP_002506477.1">
    <property type="nucleotide sequence ID" value="XM_002506431.1"/>
</dbReference>
<feature type="compositionally biased region" description="Low complexity" evidence="6">
    <location>
        <begin position="125"/>
        <end position="142"/>
    </location>
</feature>
<feature type="region of interest" description="Disordered" evidence="6">
    <location>
        <begin position="22"/>
        <end position="41"/>
    </location>
</feature>
<dbReference type="OrthoDB" id="427096at2759"/>
<dbReference type="AlphaFoldDB" id="C1EHS4"/>
<name>C1EHS4_MICCC</name>
<dbReference type="PANTHER" id="PTHR11929">
    <property type="entry name" value="ALPHA- 1,3 -FUCOSYLTRANSFERASE"/>
    <property type="match status" value="1"/>
</dbReference>
<protein>
    <recommendedName>
        <fullName evidence="5">Fucosyltransferase</fullName>
        <ecNumber evidence="5">2.4.1.-</ecNumber>
    </recommendedName>
</protein>
<dbReference type="KEGG" id="mis:MICPUN_64327"/>
<dbReference type="Pfam" id="PF00852">
    <property type="entry name" value="Glyco_transf_10"/>
    <property type="match status" value="1"/>
</dbReference>
<keyword evidence="9" id="KW-1185">Reference proteome</keyword>
<keyword evidence="3 5" id="KW-0328">Glycosyltransferase</keyword>
<dbReference type="InterPro" id="IPR055270">
    <property type="entry name" value="Glyco_tran_10_C"/>
</dbReference>
<comment type="subcellular location">
    <subcellularLocation>
        <location evidence="5">Golgi apparatus</location>
        <location evidence="5">Golgi stack membrane</location>
        <topology evidence="5">Single-pass type II membrane protein</topology>
    </subcellularLocation>
</comment>
<dbReference type="UniPathway" id="UPA00378"/>
<keyword evidence="4 5" id="KW-0808">Transferase</keyword>
<evidence type="ECO:0000256" key="3">
    <source>
        <dbReference type="ARBA" id="ARBA00022676"/>
    </source>
</evidence>
<sequence>MDGRAMDYGATDHGGDVHLTLESDDGAPANANAPPRAGGSRRARWMTMGVTGRGARRRLALDAGSAPRELEWGGRYRGWTVACAVGCAFLAGVALALALVASTGAGGDLRRLLAAPRDGVGSFRSSSPSSSSSSSSSSAAAAVRTPLPGLALAEPTHEPAGPAHEPAQHTAIEDDGRPSVTVGFESSGDFYWLPVVRLLEAALPGVKITLADPTYDWSAVNLADLTTSSSRHNGRHDRYDAQADGSRSAMRDLRVDATSDPSVEPDIVVEGPDIFQAGRDEGSRCSWGDKPWVQTTAEPSMFFNAWEWCRHESDPVMRLETGLAHYNQNLVYDPKKTTYVWSPYAMTHAWLMRDHLADRLNAFKDNPPDLRRHMVGWASGNCQDHRAQIFRALQRASNRGWREGRVDELGRDGAVHALGACEHNVRWSSADEYPPRGTKPWELYKDYRWVLALENSAEPGYVTEKLVNAMASGAVPVYYGDSRAARKVFKRGTFVDVLEIWRLKGHVPGDPEVPGSPPTESDWDVIADYVVAIDRDPDAYAKFFAHSNALNETPESEVYDDAVKFEIGVDYPNEPFPQIDRPVGEQIGPDSGATREAVWRLRDLFRKKLDERDAWELRRANGAAQKAPARG</sequence>
<evidence type="ECO:0000256" key="4">
    <source>
        <dbReference type="ARBA" id="ARBA00022679"/>
    </source>
</evidence>
<evidence type="ECO:0000256" key="2">
    <source>
        <dbReference type="ARBA" id="ARBA00008919"/>
    </source>
</evidence>
<organism evidence="8 9">
    <name type="scientific">Micromonas commoda (strain RCC299 / NOUM17 / CCMP2709)</name>
    <name type="common">Picoplanktonic green alga</name>
    <dbReference type="NCBI Taxonomy" id="296587"/>
    <lineage>
        <taxon>Eukaryota</taxon>
        <taxon>Viridiplantae</taxon>
        <taxon>Chlorophyta</taxon>
        <taxon>Mamiellophyceae</taxon>
        <taxon>Mamiellales</taxon>
        <taxon>Mamiellaceae</taxon>
        <taxon>Micromonas</taxon>
    </lineage>
</organism>
<dbReference type="EMBL" id="CP001333">
    <property type="protein sequence ID" value="ACO67735.1"/>
    <property type="molecule type" value="Genomic_DNA"/>
</dbReference>
<evidence type="ECO:0000256" key="1">
    <source>
        <dbReference type="ARBA" id="ARBA00004922"/>
    </source>
</evidence>
<dbReference type="SUPFAM" id="SSF53756">
    <property type="entry name" value="UDP-Glycosyltransferase/glycogen phosphorylase"/>
    <property type="match status" value="1"/>
</dbReference>
<feature type="compositionally biased region" description="Low complexity" evidence="6">
    <location>
        <begin position="26"/>
        <end position="38"/>
    </location>
</feature>
<proteinExistence type="inferred from homology"/>
<keyword evidence="5" id="KW-1133">Transmembrane helix</keyword>
<dbReference type="InterPro" id="IPR038577">
    <property type="entry name" value="GT10-like_C_sf"/>
</dbReference>
<comment type="similarity">
    <text evidence="2 5">Belongs to the glycosyltransferase 10 family.</text>
</comment>
<dbReference type="InterPro" id="IPR001503">
    <property type="entry name" value="Glyco_trans_10"/>
</dbReference>
<dbReference type="EC" id="2.4.1.-" evidence="5"/>
<evidence type="ECO:0000256" key="6">
    <source>
        <dbReference type="SAM" id="MobiDB-lite"/>
    </source>
</evidence>